<accession>A0A8S4QQ02</accession>
<organism evidence="2 3">
    <name type="scientific">Pararge aegeria aegeria</name>
    <dbReference type="NCBI Taxonomy" id="348720"/>
    <lineage>
        <taxon>Eukaryota</taxon>
        <taxon>Metazoa</taxon>
        <taxon>Ecdysozoa</taxon>
        <taxon>Arthropoda</taxon>
        <taxon>Hexapoda</taxon>
        <taxon>Insecta</taxon>
        <taxon>Pterygota</taxon>
        <taxon>Neoptera</taxon>
        <taxon>Endopterygota</taxon>
        <taxon>Lepidoptera</taxon>
        <taxon>Glossata</taxon>
        <taxon>Ditrysia</taxon>
        <taxon>Papilionoidea</taxon>
        <taxon>Nymphalidae</taxon>
        <taxon>Satyrinae</taxon>
        <taxon>Satyrini</taxon>
        <taxon>Parargina</taxon>
        <taxon>Pararge</taxon>
    </lineage>
</organism>
<proteinExistence type="predicted"/>
<gene>
    <name evidence="2" type="primary">jg27460</name>
    <name evidence="2" type="ORF">PAEG_LOCUS4742</name>
</gene>
<keyword evidence="3" id="KW-1185">Reference proteome</keyword>
<feature type="region of interest" description="Disordered" evidence="1">
    <location>
        <begin position="40"/>
        <end position="66"/>
    </location>
</feature>
<reference evidence="2" key="1">
    <citation type="submission" date="2022-03" db="EMBL/GenBank/DDBJ databases">
        <authorList>
            <person name="Lindestad O."/>
        </authorList>
    </citation>
    <scope>NUCLEOTIDE SEQUENCE</scope>
</reference>
<dbReference type="Proteomes" id="UP000838756">
    <property type="component" value="Unassembled WGS sequence"/>
</dbReference>
<evidence type="ECO:0000256" key="1">
    <source>
        <dbReference type="SAM" id="MobiDB-lite"/>
    </source>
</evidence>
<protein>
    <submittedName>
        <fullName evidence="2">Jg27460 protein</fullName>
    </submittedName>
</protein>
<dbReference type="EMBL" id="CAKXAJ010016825">
    <property type="protein sequence ID" value="CAH2216785.1"/>
    <property type="molecule type" value="Genomic_DNA"/>
</dbReference>
<feature type="compositionally biased region" description="Basic residues" evidence="1">
    <location>
        <begin position="40"/>
        <end position="52"/>
    </location>
</feature>
<evidence type="ECO:0000313" key="3">
    <source>
        <dbReference type="Proteomes" id="UP000838756"/>
    </source>
</evidence>
<comment type="caution">
    <text evidence="2">The sequence shown here is derived from an EMBL/GenBank/DDBJ whole genome shotgun (WGS) entry which is preliminary data.</text>
</comment>
<sequence length="66" mass="7459">MSRRPPVSSFLIASGRDRAMGRQTPTLTVYLAQFRVRRGRTGGARRPRRGRFRVPGSDTRCPTITI</sequence>
<name>A0A8S4QQ02_9NEOP</name>
<dbReference type="AlphaFoldDB" id="A0A8S4QQ02"/>
<evidence type="ECO:0000313" key="2">
    <source>
        <dbReference type="EMBL" id="CAH2216785.1"/>
    </source>
</evidence>